<evidence type="ECO:0000259" key="1">
    <source>
        <dbReference type="PROSITE" id="PS50824"/>
    </source>
</evidence>
<reference evidence="2" key="2">
    <citation type="submission" date="2025-08" db="UniProtKB">
        <authorList>
            <consortium name="Ensembl"/>
        </authorList>
    </citation>
    <scope>IDENTIFICATION</scope>
</reference>
<name>A0A673A1J3_9TELE</name>
<dbReference type="Pfam" id="PF02758">
    <property type="entry name" value="PYRIN"/>
    <property type="match status" value="1"/>
</dbReference>
<dbReference type="InParanoid" id="A0A673A1J3"/>
<evidence type="ECO:0000313" key="2">
    <source>
        <dbReference type="Ensembl" id="ENSSORP00005023146.1"/>
    </source>
</evidence>
<dbReference type="SUPFAM" id="SSF47986">
    <property type="entry name" value="DEATH domain"/>
    <property type="match status" value="1"/>
</dbReference>
<organism evidence="2 3">
    <name type="scientific">Sphaeramia orbicularis</name>
    <name type="common">orbiculate cardinalfish</name>
    <dbReference type="NCBI Taxonomy" id="375764"/>
    <lineage>
        <taxon>Eukaryota</taxon>
        <taxon>Metazoa</taxon>
        <taxon>Chordata</taxon>
        <taxon>Craniata</taxon>
        <taxon>Vertebrata</taxon>
        <taxon>Euteleostomi</taxon>
        <taxon>Actinopterygii</taxon>
        <taxon>Neopterygii</taxon>
        <taxon>Teleostei</taxon>
        <taxon>Neoteleostei</taxon>
        <taxon>Acanthomorphata</taxon>
        <taxon>Gobiaria</taxon>
        <taxon>Kurtiformes</taxon>
        <taxon>Apogonoidei</taxon>
        <taxon>Apogonidae</taxon>
        <taxon>Apogoninae</taxon>
        <taxon>Sphaeramia</taxon>
    </lineage>
</organism>
<gene>
    <name evidence="2" type="primary">LOC115435209</name>
</gene>
<evidence type="ECO:0000313" key="3">
    <source>
        <dbReference type="Proteomes" id="UP000472271"/>
    </source>
</evidence>
<dbReference type="GeneID" id="115435209"/>
<dbReference type="Ensembl" id="ENSSORT00005023819.1">
    <property type="protein sequence ID" value="ENSSORP00005023146.1"/>
    <property type="gene ID" value="ENSSORG00005011214.1"/>
</dbReference>
<dbReference type="InterPro" id="IPR011029">
    <property type="entry name" value="DEATH-like_dom_sf"/>
</dbReference>
<dbReference type="Gene3D" id="1.10.533.10">
    <property type="entry name" value="Death Domain, Fas"/>
    <property type="match status" value="1"/>
</dbReference>
<sequence>MALKSIKTEIVETLEDLSKENVERFREQLIDRREEPRVRRSKVEGKTRAGIANVLVSTFTDEGALRVTLEILRKIYCYQEAKELELRTRTRVNKGDPIFRRTSDGHLDLSPSQEALNVQRNPPNICDFERLNENTSPEKVEAMARASAIAKGLDPYDHRVVLSQTVIIYGAYKSRTIKWLLENDLKYVVKTVSYLLMEKEDLLKDQTSLMANKDALAQYAMAYPEVAELIRLYRQKIKQENRPSHTGNHRLHLQYIQQETNEKGL</sequence>
<dbReference type="SMART" id="SM01289">
    <property type="entry name" value="PYRIN"/>
    <property type="match status" value="1"/>
</dbReference>
<dbReference type="InterPro" id="IPR004020">
    <property type="entry name" value="DAPIN"/>
</dbReference>
<accession>A0A673A1J3</accession>
<protein>
    <submittedName>
        <fullName evidence="2">Uncharacterized LOC115435209</fullName>
    </submittedName>
</protein>
<feature type="domain" description="Pyrin" evidence="1">
    <location>
        <begin position="1"/>
        <end position="91"/>
    </location>
</feature>
<keyword evidence="3" id="KW-1185">Reference proteome</keyword>
<proteinExistence type="predicted"/>
<reference evidence="2" key="1">
    <citation type="submission" date="2019-06" db="EMBL/GenBank/DDBJ databases">
        <authorList>
            <consortium name="Wellcome Sanger Institute Data Sharing"/>
        </authorList>
    </citation>
    <scope>NUCLEOTIDE SEQUENCE [LARGE SCALE GENOMIC DNA]</scope>
</reference>
<reference evidence="2" key="3">
    <citation type="submission" date="2025-09" db="UniProtKB">
        <authorList>
            <consortium name="Ensembl"/>
        </authorList>
    </citation>
    <scope>IDENTIFICATION</scope>
</reference>
<dbReference type="RefSeq" id="XP_030013338.1">
    <property type="nucleotide sequence ID" value="XM_030157478.1"/>
</dbReference>
<dbReference type="Proteomes" id="UP000472271">
    <property type="component" value="Chromosome 16"/>
</dbReference>
<dbReference type="AlphaFoldDB" id="A0A673A1J3"/>
<dbReference type="PROSITE" id="PS50824">
    <property type="entry name" value="DAPIN"/>
    <property type="match status" value="1"/>
</dbReference>
<dbReference type="OrthoDB" id="8960663at2759"/>